<dbReference type="FunFam" id="2.60.40.10:FF:000032">
    <property type="entry name" value="palladin isoform X1"/>
    <property type="match status" value="1"/>
</dbReference>
<dbReference type="InterPro" id="IPR003598">
    <property type="entry name" value="Ig_sub2"/>
</dbReference>
<keyword evidence="9" id="KW-1185">Reference proteome</keyword>
<dbReference type="InterPro" id="IPR013098">
    <property type="entry name" value="Ig_I-set"/>
</dbReference>
<dbReference type="PANTHER" id="PTHR13817:SF172">
    <property type="entry name" value="IG-LIKE DOMAIN-CONTAINING PROTEIN"/>
    <property type="match status" value="1"/>
</dbReference>
<keyword evidence="6" id="KW-0812">Transmembrane</keyword>
<dbReference type="SUPFAM" id="SSF52058">
    <property type="entry name" value="L domain-like"/>
    <property type="match status" value="1"/>
</dbReference>
<keyword evidence="2" id="KW-0732">Signal</keyword>
<dbReference type="Pfam" id="PF07679">
    <property type="entry name" value="I-set"/>
    <property type="match status" value="2"/>
</dbReference>
<evidence type="ECO:0000256" key="1">
    <source>
        <dbReference type="ARBA" id="ARBA00022614"/>
    </source>
</evidence>
<evidence type="ECO:0000256" key="2">
    <source>
        <dbReference type="ARBA" id="ARBA00022729"/>
    </source>
</evidence>
<keyword evidence="1" id="KW-0433">Leucine-rich repeat</keyword>
<feature type="domain" description="Ig-like" evidence="7">
    <location>
        <begin position="260"/>
        <end position="349"/>
    </location>
</feature>
<feature type="domain" description="Ig-like" evidence="7">
    <location>
        <begin position="145"/>
        <end position="256"/>
    </location>
</feature>
<feature type="transmembrane region" description="Helical" evidence="6">
    <location>
        <begin position="469"/>
        <end position="493"/>
    </location>
</feature>
<dbReference type="EMBL" id="JBGFUD010004130">
    <property type="protein sequence ID" value="MFH4979384.1"/>
    <property type="molecule type" value="Genomic_DNA"/>
</dbReference>
<dbReference type="SMART" id="SM00369">
    <property type="entry name" value="LRR_TYP"/>
    <property type="match status" value="3"/>
</dbReference>
<dbReference type="Pfam" id="PF13855">
    <property type="entry name" value="LRR_8"/>
    <property type="match status" value="1"/>
</dbReference>
<evidence type="ECO:0000259" key="7">
    <source>
        <dbReference type="PROSITE" id="PS50835"/>
    </source>
</evidence>
<sequence>MSGLDKLEFLDLSDNALSVCVEDGSVLANTTFPFLRTLKLSSNRIRIIPSRAFERFPSLKILDLSDNPIASVQEGAFDPLSLDTLIINTSSVLCDCELKWLSSWLRSSGLDSRTVSIICLYPTSVRSMALNSLDTSQLTCVDESPRARLLDHPVSLIKALTRSSVHLKCRGYGAAPLDIMWKVIQKGRTRTLALDATTDLTVNRTSVNGSSSEYSQEYLSSELVLTQVDLNDQAEYQCVVRNNYGTDYSLRSKLVVLEKPQIRQGPSNISVLKGHSIWLKCSVQGIPSPIVKWQKDGGDTFPAATERRLHVKLDDDNLYVVNVSIADSGLYTCRAINEAGRDESSAFVHVYDYQFRSKLKDQTTQLGDSVVFDCSAGMHPPVTINWYHNGIRISHFSPRFSLKGNSQLLIINKVRSSDSGLYRCQIDVDGKTLTAQSAHLFIDNAYLNEDSYKRGPDELLVLHEYLLTVISRICLLLASILVLAVILSTILLWRSRRHPTNTAAPTSATVLDEVRRTSTTEMPSSVQISGEKLFEICSAI</sequence>
<evidence type="ECO:0000256" key="4">
    <source>
        <dbReference type="ARBA" id="ARBA00023157"/>
    </source>
</evidence>
<dbReference type="PROSITE" id="PS50835">
    <property type="entry name" value="IG_LIKE"/>
    <property type="match status" value="3"/>
</dbReference>
<comment type="caution">
    <text evidence="8">The sequence shown here is derived from an EMBL/GenBank/DDBJ whole genome shotgun (WGS) entry which is preliminary data.</text>
</comment>
<accession>A0ABD6EQ08</accession>
<dbReference type="InterPro" id="IPR050964">
    <property type="entry name" value="Striated_Muscle_Regulatory"/>
</dbReference>
<dbReference type="SMART" id="SM00409">
    <property type="entry name" value="IG"/>
    <property type="match status" value="3"/>
</dbReference>
<name>A0ABD6EQ08_9BILA</name>
<dbReference type="InterPro" id="IPR003599">
    <property type="entry name" value="Ig_sub"/>
</dbReference>
<reference evidence="8 9" key="1">
    <citation type="submission" date="2024-08" db="EMBL/GenBank/DDBJ databases">
        <title>Gnathostoma spinigerum genome.</title>
        <authorList>
            <person name="Gonzalez-Bertolin B."/>
            <person name="Monzon S."/>
            <person name="Zaballos A."/>
            <person name="Jimenez P."/>
            <person name="Dekumyoy P."/>
            <person name="Varona S."/>
            <person name="Cuesta I."/>
            <person name="Sumanam S."/>
            <person name="Adisakwattana P."/>
            <person name="Gasser R.B."/>
            <person name="Hernandez-Gonzalez A."/>
            <person name="Young N.D."/>
            <person name="Perteguer M.J."/>
        </authorList>
    </citation>
    <scope>NUCLEOTIDE SEQUENCE [LARGE SCALE GENOMIC DNA]</scope>
    <source>
        <strain evidence="8">AL3</strain>
        <tissue evidence="8">Liver</tissue>
    </source>
</reference>
<dbReference type="InterPro" id="IPR001611">
    <property type="entry name" value="Leu-rich_rpt"/>
</dbReference>
<dbReference type="AlphaFoldDB" id="A0ABD6EQ08"/>
<evidence type="ECO:0000313" key="8">
    <source>
        <dbReference type="EMBL" id="MFH4979384.1"/>
    </source>
</evidence>
<dbReference type="SMART" id="SM00408">
    <property type="entry name" value="IGc2"/>
    <property type="match status" value="3"/>
</dbReference>
<keyword evidence="3" id="KW-0677">Repeat</keyword>
<dbReference type="InterPro" id="IPR013783">
    <property type="entry name" value="Ig-like_fold"/>
</dbReference>
<gene>
    <name evidence="8" type="ORF">AB6A40_006093</name>
</gene>
<dbReference type="InterPro" id="IPR007110">
    <property type="entry name" value="Ig-like_dom"/>
</dbReference>
<dbReference type="InterPro" id="IPR032675">
    <property type="entry name" value="LRR_dom_sf"/>
</dbReference>
<dbReference type="InterPro" id="IPR003591">
    <property type="entry name" value="Leu-rich_rpt_typical-subtyp"/>
</dbReference>
<feature type="domain" description="Ig-like" evidence="7">
    <location>
        <begin position="367"/>
        <end position="434"/>
    </location>
</feature>
<protein>
    <recommendedName>
        <fullName evidence="7">Ig-like domain-containing protein</fullName>
    </recommendedName>
</protein>
<evidence type="ECO:0000256" key="5">
    <source>
        <dbReference type="ARBA" id="ARBA00023319"/>
    </source>
</evidence>
<evidence type="ECO:0000313" key="9">
    <source>
        <dbReference type="Proteomes" id="UP001608902"/>
    </source>
</evidence>
<dbReference type="Proteomes" id="UP001608902">
    <property type="component" value="Unassembled WGS sequence"/>
</dbReference>
<organism evidence="8 9">
    <name type="scientific">Gnathostoma spinigerum</name>
    <dbReference type="NCBI Taxonomy" id="75299"/>
    <lineage>
        <taxon>Eukaryota</taxon>
        <taxon>Metazoa</taxon>
        <taxon>Ecdysozoa</taxon>
        <taxon>Nematoda</taxon>
        <taxon>Chromadorea</taxon>
        <taxon>Rhabditida</taxon>
        <taxon>Spirurina</taxon>
        <taxon>Gnathostomatomorpha</taxon>
        <taxon>Gnathostomatoidea</taxon>
        <taxon>Gnathostomatidae</taxon>
        <taxon>Gnathostoma</taxon>
    </lineage>
</organism>
<dbReference type="PROSITE" id="PS51450">
    <property type="entry name" value="LRR"/>
    <property type="match status" value="1"/>
</dbReference>
<proteinExistence type="predicted"/>
<dbReference type="PANTHER" id="PTHR13817">
    <property type="entry name" value="TITIN"/>
    <property type="match status" value="1"/>
</dbReference>
<keyword evidence="4" id="KW-1015">Disulfide bond</keyword>
<dbReference type="InterPro" id="IPR036179">
    <property type="entry name" value="Ig-like_dom_sf"/>
</dbReference>
<evidence type="ECO:0000256" key="3">
    <source>
        <dbReference type="ARBA" id="ARBA00022737"/>
    </source>
</evidence>
<dbReference type="Gene3D" id="2.60.40.10">
    <property type="entry name" value="Immunoglobulins"/>
    <property type="match status" value="3"/>
</dbReference>
<keyword evidence="6" id="KW-0472">Membrane</keyword>
<dbReference type="SUPFAM" id="SSF48726">
    <property type="entry name" value="Immunoglobulin"/>
    <property type="match status" value="3"/>
</dbReference>
<dbReference type="Gene3D" id="3.80.10.10">
    <property type="entry name" value="Ribonuclease Inhibitor"/>
    <property type="match status" value="1"/>
</dbReference>
<evidence type="ECO:0000256" key="6">
    <source>
        <dbReference type="SAM" id="Phobius"/>
    </source>
</evidence>
<keyword evidence="5" id="KW-0393">Immunoglobulin domain</keyword>
<keyword evidence="6" id="KW-1133">Transmembrane helix</keyword>